<comment type="caution">
    <text evidence="8">The sequence shown here is derived from an EMBL/GenBank/DDBJ whole genome shotgun (WGS) entry which is preliminary data.</text>
</comment>
<dbReference type="Pfam" id="PF02823">
    <property type="entry name" value="ATP-synt_DE_N"/>
    <property type="match status" value="1"/>
</dbReference>
<keyword evidence="4" id="KW-0406">Ion transport</keyword>
<keyword evidence="6" id="KW-0139">CF(1)</keyword>
<reference evidence="8 9" key="1">
    <citation type="journal article" date="2018" name="Sci. Rep.">
        <title>A novel species of the marine cyanobacterium Acaryochloris with a unique pigment content and lifestyle.</title>
        <authorList>
            <person name="Partensky F."/>
            <person name="Six C."/>
            <person name="Ratin M."/>
            <person name="Garczarek L."/>
            <person name="Vaulot D."/>
            <person name="Probert I."/>
            <person name="Calteau A."/>
            <person name="Gourvil P."/>
            <person name="Marie D."/>
            <person name="Grebert T."/>
            <person name="Bouchier C."/>
            <person name="Le Panse S."/>
            <person name="Gachenot M."/>
            <person name="Rodriguez F."/>
            <person name="Garrido J.L."/>
        </authorList>
    </citation>
    <scope>NUCLEOTIDE SEQUENCE [LARGE SCALE GENOMIC DNA]</scope>
    <source>
        <strain evidence="8 9">RCC1774</strain>
    </source>
</reference>
<dbReference type="InterPro" id="IPR036771">
    <property type="entry name" value="ATPsynth_dsu/esu_N"/>
</dbReference>
<dbReference type="GO" id="GO:0046933">
    <property type="term" value="F:proton-transporting ATP synthase activity, rotational mechanism"/>
    <property type="evidence" value="ECO:0007669"/>
    <property type="project" value="InterPro"/>
</dbReference>
<dbReference type="Proteomes" id="UP000248857">
    <property type="component" value="Unassembled WGS sequence"/>
</dbReference>
<keyword evidence="3" id="KW-0813">Transport</keyword>
<dbReference type="InterPro" id="IPR001469">
    <property type="entry name" value="ATP_synth_F1_dsu/esu"/>
</dbReference>
<dbReference type="Gene3D" id="2.60.15.10">
    <property type="entry name" value="F0F1 ATP synthase delta/epsilon subunit, N-terminal"/>
    <property type="match status" value="1"/>
</dbReference>
<comment type="similarity">
    <text evidence="2">Belongs to the ATPase epsilon chain family.</text>
</comment>
<dbReference type="AlphaFoldDB" id="A0A2W1JIM3"/>
<keyword evidence="5" id="KW-0472">Membrane</keyword>
<dbReference type="InterPro" id="IPR020546">
    <property type="entry name" value="ATP_synth_F1_dsu/esu_N"/>
</dbReference>
<feature type="domain" description="ATP synthase F1 complex delta/epsilon subunit N-terminal" evidence="7">
    <location>
        <begin position="1"/>
        <end position="80"/>
    </location>
</feature>
<dbReference type="InterPro" id="IPR024037">
    <property type="entry name" value="Alt_ATP_synth_F1_esu"/>
</dbReference>
<evidence type="ECO:0000256" key="6">
    <source>
        <dbReference type="ARBA" id="ARBA00023196"/>
    </source>
</evidence>
<evidence type="ECO:0000313" key="9">
    <source>
        <dbReference type="Proteomes" id="UP000248857"/>
    </source>
</evidence>
<dbReference type="RefSeq" id="WP_110988561.1">
    <property type="nucleotide sequence ID" value="NZ_CAWNWM010000025.1"/>
</dbReference>
<dbReference type="CDD" id="cd12152">
    <property type="entry name" value="F1-ATPase_delta"/>
    <property type="match status" value="1"/>
</dbReference>
<dbReference type="SUPFAM" id="SSF51344">
    <property type="entry name" value="Epsilon subunit of F1F0-ATP synthase N-terminal domain"/>
    <property type="match status" value="1"/>
</dbReference>
<accession>A0A2W1JIM3</accession>
<evidence type="ECO:0000313" key="8">
    <source>
        <dbReference type="EMBL" id="PZD70912.1"/>
    </source>
</evidence>
<evidence type="ECO:0000259" key="7">
    <source>
        <dbReference type="Pfam" id="PF02823"/>
    </source>
</evidence>
<organism evidence="8 9">
    <name type="scientific">Acaryochloris thomasi RCC1774</name>
    <dbReference type="NCBI Taxonomy" id="1764569"/>
    <lineage>
        <taxon>Bacteria</taxon>
        <taxon>Bacillati</taxon>
        <taxon>Cyanobacteriota</taxon>
        <taxon>Cyanophyceae</taxon>
        <taxon>Acaryochloridales</taxon>
        <taxon>Acaryochloridaceae</taxon>
        <taxon>Acaryochloris</taxon>
        <taxon>Acaryochloris thomasi</taxon>
    </lineage>
</organism>
<protein>
    <submittedName>
        <fullName evidence="8">ATP synthase epsilon chain</fullName>
    </submittedName>
</protein>
<proteinExistence type="inferred from homology"/>
<dbReference type="EMBL" id="PQWO01000025">
    <property type="protein sequence ID" value="PZD70912.1"/>
    <property type="molecule type" value="Genomic_DNA"/>
</dbReference>
<evidence type="ECO:0000256" key="1">
    <source>
        <dbReference type="ARBA" id="ARBA00004184"/>
    </source>
</evidence>
<comment type="subcellular location">
    <subcellularLocation>
        <location evidence="1">Endomembrane system</location>
        <topology evidence="1">Peripheral membrane protein</topology>
    </subcellularLocation>
</comment>
<keyword evidence="6" id="KW-0066">ATP synthesis</keyword>
<evidence type="ECO:0000256" key="3">
    <source>
        <dbReference type="ARBA" id="ARBA00022448"/>
    </source>
</evidence>
<evidence type="ECO:0000256" key="5">
    <source>
        <dbReference type="ARBA" id="ARBA00023136"/>
    </source>
</evidence>
<name>A0A2W1JIM3_9CYAN</name>
<dbReference type="GO" id="GO:0012505">
    <property type="term" value="C:endomembrane system"/>
    <property type="evidence" value="ECO:0007669"/>
    <property type="project" value="UniProtKB-SubCell"/>
</dbReference>
<keyword evidence="9" id="KW-1185">Reference proteome</keyword>
<gene>
    <name evidence="8" type="primary">atpC_3</name>
    <name evidence="8" type="ORF">C1752_08687</name>
</gene>
<dbReference type="NCBIfam" id="TIGR03166">
    <property type="entry name" value="alt_F1F0_F1_eps"/>
    <property type="match status" value="1"/>
</dbReference>
<dbReference type="GO" id="GO:0045259">
    <property type="term" value="C:proton-transporting ATP synthase complex"/>
    <property type="evidence" value="ECO:0007669"/>
    <property type="project" value="UniProtKB-KW"/>
</dbReference>
<dbReference type="OrthoDB" id="9804110at2"/>
<sequence length="125" mass="13764">MQIQIFLPNEILIDQSVSKVTAEAEHGTFCLLPHHIDCLAILVPGIVTLVADQGEETFVAVDEGILVKSGSEVRISTRNAAQGTELNCLKQQVEQQFRAIDEQERLTRSALAQLEASLARYFTAL</sequence>
<evidence type="ECO:0000256" key="4">
    <source>
        <dbReference type="ARBA" id="ARBA00023065"/>
    </source>
</evidence>
<dbReference type="NCBIfam" id="NF004871">
    <property type="entry name" value="PRK06228.1"/>
    <property type="match status" value="1"/>
</dbReference>
<evidence type="ECO:0000256" key="2">
    <source>
        <dbReference type="ARBA" id="ARBA00005712"/>
    </source>
</evidence>